<reference evidence="2" key="1">
    <citation type="journal article" date="2020" name="bioRxiv">
        <title>Comparative genomics of Chlamydomonas.</title>
        <authorList>
            <person name="Craig R.J."/>
            <person name="Hasan A.R."/>
            <person name="Ness R.W."/>
            <person name="Keightley P.D."/>
        </authorList>
    </citation>
    <scope>NUCLEOTIDE SEQUENCE</scope>
    <source>
        <strain evidence="2">CCAP 11/70</strain>
    </source>
</reference>
<dbReference type="OrthoDB" id="563448at2759"/>
<gene>
    <name evidence="2" type="ORF">HYH03_017248</name>
</gene>
<dbReference type="Proteomes" id="UP000612055">
    <property type="component" value="Unassembled WGS sequence"/>
</dbReference>
<organism evidence="2 3">
    <name type="scientific">Edaphochlamys debaryana</name>
    <dbReference type="NCBI Taxonomy" id="47281"/>
    <lineage>
        <taxon>Eukaryota</taxon>
        <taxon>Viridiplantae</taxon>
        <taxon>Chlorophyta</taxon>
        <taxon>core chlorophytes</taxon>
        <taxon>Chlorophyceae</taxon>
        <taxon>CS clade</taxon>
        <taxon>Chlamydomonadales</taxon>
        <taxon>Chlamydomonadales incertae sedis</taxon>
        <taxon>Edaphochlamys</taxon>
    </lineage>
</organism>
<accession>A0A836BPH1</accession>
<evidence type="ECO:0000313" key="2">
    <source>
        <dbReference type="EMBL" id="KAG2483927.1"/>
    </source>
</evidence>
<evidence type="ECO:0000313" key="3">
    <source>
        <dbReference type="Proteomes" id="UP000612055"/>
    </source>
</evidence>
<sequence>MPPRQVAAARKTALEQAAEQRHQAAAKKLRDYGAQALALKDGKDGCAWSAARVHEAAAAADQTGGSTWSAVGDEGRAGLAALLGLALRRARPAPSAQPGAVPHNLRAAYSRLRSSLAKTLGGIDCSSTAASPDILPSRLLCVALLKGHILRGYAALLASTTSSLSAQRPRPPQSSTREATLAGLEVQSLLHHLTDVQRLRAKEDGESKRLWLELASLLTDELTASRVLEHHARLVIALAACQGAEDETLSAAKSMCGSLKLVRTKHSYKEMVGPCVPYLLTSHLLALASALDGGPSFGLPLPGAAGAAGPSSSAALSPVAVVPLTDRKGRRLRLGDTRPASTEIAREALAVWIAYQRSVLNLVTANDRAYWPKPVDMPEDALPPPPGPLPPSGPAHFSERALLSAVQHCVASSEALSQWKGDLEKNRRESFLKRTTDSADRARGIVDALVRGEPYANSTAGFELSMRVAGAAARSLGGGGDLDALSPQDLEALYALHEPAQWRQGAQQAQAGQAQGQGGAGGVRPSARLRRTDALELGLDGLKLARAALGAPLSVYDPARGAGEAPAWVLRRLRAYWRAVLAWVGQEALADDAGLVNMMSLPWTSHQTCPPARPGLDVAAALSAGYLPALERLLRQRTDCPPVETRPTFTTGPASVWAEVLAFGEPAQAASLAATVAKRLLKAGAGATTIPSSDPNDLSTLDDFLHLATHMFSPGTSLSSAVVRYPDRPAPPERWPLTMSYVAARLLPAAQEVLTALAKVAYVKSQRDPFWWATHALVDLLLSWVPTLVAAACPPLPSPEGEATGSEHGGGAAVPLQPSMSAAPDAHAIPGGGSHSSSDVSGGPPPLGINLNLLLTVAEPLLRAEGPSSALVQPFQSALWALVARAPPYLAAAARAGSRTAGMSALLRGMTGAAHTARPKSLFQSALTEAANGPSDAAASGAVTRPGLFRSMRKLLREGGPAEAPALLAAVERVLGGAGAAAGAAQAGAGAGAGPSGLAEAGAAEAGAGVGGASPPVEVRR</sequence>
<dbReference type="AlphaFoldDB" id="A0A836BPH1"/>
<dbReference type="EMBL" id="JAEHOE010000162">
    <property type="protein sequence ID" value="KAG2483927.1"/>
    <property type="molecule type" value="Genomic_DNA"/>
</dbReference>
<name>A0A836BPH1_9CHLO</name>
<feature type="region of interest" description="Disordered" evidence="1">
    <location>
        <begin position="986"/>
        <end position="1021"/>
    </location>
</feature>
<proteinExistence type="predicted"/>
<comment type="caution">
    <text evidence="2">The sequence shown here is derived from an EMBL/GenBank/DDBJ whole genome shotgun (WGS) entry which is preliminary data.</text>
</comment>
<feature type="compositionally biased region" description="Low complexity" evidence="1">
    <location>
        <begin position="996"/>
        <end position="1007"/>
    </location>
</feature>
<keyword evidence="3" id="KW-1185">Reference proteome</keyword>
<feature type="compositionally biased region" description="Low complexity" evidence="1">
    <location>
        <begin position="504"/>
        <end position="514"/>
    </location>
</feature>
<feature type="region of interest" description="Disordered" evidence="1">
    <location>
        <begin position="798"/>
        <end position="842"/>
    </location>
</feature>
<feature type="region of interest" description="Disordered" evidence="1">
    <location>
        <begin position="504"/>
        <end position="526"/>
    </location>
</feature>
<evidence type="ECO:0000256" key="1">
    <source>
        <dbReference type="SAM" id="MobiDB-lite"/>
    </source>
</evidence>
<protein>
    <submittedName>
        <fullName evidence="2">Uncharacterized protein</fullName>
    </submittedName>
</protein>